<dbReference type="SMART" id="SM00349">
    <property type="entry name" value="KRAB"/>
    <property type="match status" value="1"/>
</dbReference>
<proteinExistence type="predicted"/>
<organism evidence="2 3">
    <name type="scientific">Vombatus ursinus</name>
    <name type="common">Common wombat</name>
    <dbReference type="NCBI Taxonomy" id="29139"/>
    <lineage>
        <taxon>Eukaryota</taxon>
        <taxon>Metazoa</taxon>
        <taxon>Chordata</taxon>
        <taxon>Craniata</taxon>
        <taxon>Vertebrata</taxon>
        <taxon>Euteleostomi</taxon>
        <taxon>Mammalia</taxon>
        <taxon>Metatheria</taxon>
        <taxon>Diprotodontia</taxon>
        <taxon>Vombatidae</taxon>
        <taxon>Vombatus</taxon>
    </lineage>
</organism>
<dbReference type="SUPFAM" id="SSF109640">
    <property type="entry name" value="KRAB domain (Kruppel-associated box)"/>
    <property type="match status" value="1"/>
</dbReference>
<reference evidence="3" key="1">
    <citation type="submission" date="2018-12" db="EMBL/GenBank/DDBJ databases">
        <authorList>
            <person name="Yazar S."/>
        </authorList>
    </citation>
    <scope>NUCLEOTIDE SEQUENCE [LARGE SCALE GENOMIC DNA]</scope>
</reference>
<dbReference type="AlphaFoldDB" id="A0A4X2KWE5"/>
<dbReference type="InterPro" id="IPR001909">
    <property type="entry name" value="KRAB"/>
</dbReference>
<name>A0A4X2KWE5_VOMUR</name>
<feature type="domain" description="KRAB" evidence="1">
    <location>
        <begin position="13"/>
        <end position="84"/>
    </location>
</feature>
<protein>
    <recommendedName>
        <fullName evidence="1">KRAB domain-containing protein</fullName>
    </recommendedName>
</protein>
<accession>A0A4X2KWE5</accession>
<dbReference type="Proteomes" id="UP000314987">
    <property type="component" value="Unassembled WGS sequence"/>
</dbReference>
<dbReference type="CDD" id="cd07765">
    <property type="entry name" value="KRAB_A-box"/>
    <property type="match status" value="1"/>
</dbReference>
<dbReference type="InterPro" id="IPR050169">
    <property type="entry name" value="Krueppel_C2H2_ZnF"/>
</dbReference>
<dbReference type="PANTHER" id="PTHR23232">
    <property type="entry name" value="KRAB DOMAIN C2H2 ZINC FINGER"/>
    <property type="match status" value="1"/>
</dbReference>
<dbReference type="Gene3D" id="6.10.140.140">
    <property type="match status" value="1"/>
</dbReference>
<keyword evidence="3" id="KW-1185">Reference proteome</keyword>
<sequence length="133" mass="15422">QRGAEEIDQGPRVTFKDVAVDFTQEEWSLLDHPQKALYKGVMLENAWNLLPLGLPVPREDVVSYFEQKEAPWMLEQEGLRSCCLGCISGMVHNMLLTQVNYFCVTFKSLYLSRPPFFPHLFLICEKTKENMHI</sequence>
<dbReference type="Pfam" id="PF01352">
    <property type="entry name" value="KRAB"/>
    <property type="match status" value="1"/>
</dbReference>
<dbReference type="Ensembl" id="ENSVURT00010015302.1">
    <property type="protein sequence ID" value="ENSVURP00010013437.1"/>
    <property type="gene ID" value="ENSVURG00010010341.1"/>
</dbReference>
<evidence type="ECO:0000313" key="2">
    <source>
        <dbReference type="Ensembl" id="ENSVURP00010013437.1"/>
    </source>
</evidence>
<reference evidence="2" key="2">
    <citation type="submission" date="2025-08" db="UniProtKB">
        <authorList>
            <consortium name="Ensembl"/>
        </authorList>
    </citation>
    <scope>IDENTIFICATION</scope>
</reference>
<dbReference type="PANTHER" id="PTHR23232:SF117">
    <property type="entry name" value="KRAB DOMAIN-CONTAINING PROTEIN"/>
    <property type="match status" value="1"/>
</dbReference>
<evidence type="ECO:0000313" key="3">
    <source>
        <dbReference type="Proteomes" id="UP000314987"/>
    </source>
</evidence>
<dbReference type="GeneTree" id="ENSGT00940000153582"/>
<evidence type="ECO:0000259" key="1">
    <source>
        <dbReference type="PROSITE" id="PS50805"/>
    </source>
</evidence>
<dbReference type="STRING" id="29139.ENSVURP00010013437"/>
<reference evidence="2" key="3">
    <citation type="submission" date="2025-09" db="UniProtKB">
        <authorList>
            <consortium name="Ensembl"/>
        </authorList>
    </citation>
    <scope>IDENTIFICATION</scope>
</reference>
<dbReference type="GO" id="GO:0006355">
    <property type="term" value="P:regulation of DNA-templated transcription"/>
    <property type="evidence" value="ECO:0007669"/>
    <property type="project" value="InterPro"/>
</dbReference>
<dbReference type="InterPro" id="IPR036051">
    <property type="entry name" value="KRAB_dom_sf"/>
</dbReference>
<dbReference type="PROSITE" id="PS50805">
    <property type="entry name" value="KRAB"/>
    <property type="match status" value="1"/>
</dbReference>